<feature type="transmembrane region" description="Helical" evidence="6">
    <location>
        <begin position="169"/>
        <end position="192"/>
    </location>
</feature>
<keyword evidence="2 6" id="KW-0812">Transmembrane</keyword>
<accession>A0ABP6H9X1</accession>
<feature type="transmembrane region" description="Helical" evidence="6">
    <location>
        <begin position="259"/>
        <end position="277"/>
    </location>
</feature>
<evidence type="ECO:0000313" key="10">
    <source>
        <dbReference type="Proteomes" id="UP001501326"/>
    </source>
</evidence>
<feature type="transmembrane region" description="Helical" evidence="6">
    <location>
        <begin position="142"/>
        <end position="163"/>
    </location>
</feature>
<sequence>MALSDPLTSGSPGSEEPSLSRATRGAREPLSATERVLSVFGYHAMVYARTWRGSIITRLLSPVLFMLSMGIGLGALVDDRAGGIDGRPYLHFVVPGIVATQTMWVAWSESSYQVLGYIKWNMGYHAQLATPLRVRDVLAGHFLAITGHLVVATSLFMVVAALFGGFDSWWAVACLPIGVLTGLAFTTPIFAFTATQEGDNGFNILYRWIITPLMLFSGTFFPVDQLPVWMQPVAWATPLWHGVEACRAVAGGSVDVLPFLGHLLVLIAYGAVGWLLAERTFTKRLAS</sequence>
<evidence type="ECO:0000313" key="9">
    <source>
        <dbReference type="EMBL" id="GAA2738710.1"/>
    </source>
</evidence>
<dbReference type="Pfam" id="PF01061">
    <property type="entry name" value="ABC2_membrane"/>
    <property type="match status" value="1"/>
</dbReference>
<keyword evidence="5" id="KW-0046">Antibiotic resistance</keyword>
<comment type="similarity">
    <text evidence="6">Belongs to the ABC-2 integral membrane protein family.</text>
</comment>
<feature type="transmembrane region" description="Helical" evidence="6">
    <location>
        <begin position="59"/>
        <end position="77"/>
    </location>
</feature>
<dbReference type="PRINTS" id="PR00164">
    <property type="entry name" value="ABC2TRNSPORT"/>
</dbReference>
<reference evidence="10" key="1">
    <citation type="journal article" date="2019" name="Int. J. Syst. Evol. Microbiol.">
        <title>The Global Catalogue of Microorganisms (GCM) 10K type strain sequencing project: providing services to taxonomists for standard genome sequencing and annotation.</title>
        <authorList>
            <consortium name="The Broad Institute Genomics Platform"/>
            <consortium name="The Broad Institute Genome Sequencing Center for Infectious Disease"/>
            <person name="Wu L."/>
            <person name="Ma J."/>
        </authorList>
    </citation>
    <scope>NUCLEOTIDE SEQUENCE [LARGE SCALE GENOMIC DNA]</scope>
    <source>
        <strain evidence="10">JCM 16378</strain>
    </source>
</reference>
<feature type="domain" description="ABC transmembrane type-2" evidence="8">
    <location>
        <begin position="53"/>
        <end position="284"/>
    </location>
</feature>
<organism evidence="9 10">
    <name type="scientific">Pedococcus aerophilus</name>
    <dbReference type="NCBI Taxonomy" id="436356"/>
    <lineage>
        <taxon>Bacteria</taxon>
        <taxon>Bacillati</taxon>
        <taxon>Actinomycetota</taxon>
        <taxon>Actinomycetes</taxon>
        <taxon>Micrococcales</taxon>
        <taxon>Intrasporangiaceae</taxon>
        <taxon>Pedococcus</taxon>
    </lineage>
</organism>
<dbReference type="PROSITE" id="PS51012">
    <property type="entry name" value="ABC_TM2"/>
    <property type="match status" value="1"/>
</dbReference>
<evidence type="ECO:0000256" key="1">
    <source>
        <dbReference type="ARBA" id="ARBA00004141"/>
    </source>
</evidence>
<protein>
    <recommendedName>
        <fullName evidence="6">Transport permease protein</fullName>
    </recommendedName>
</protein>
<dbReference type="InterPro" id="IPR051784">
    <property type="entry name" value="Nod_factor_ABC_transporter"/>
</dbReference>
<comment type="subcellular location">
    <subcellularLocation>
        <location evidence="6">Cell membrane</location>
        <topology evidence="6">Multi-pass membrane protein</topology>
    </subcellularLocation>
    <subcellularLocation>
        <location evidence="1">Membrane</location>
        <topology evidence="1">Multi-pass membrane protein</topology>
    </subcellularLocation>
</comment>
<proteinExistence type="inferred from homology"/>
<comment type="caution">
    <text evidence="6">Lacks conserved residue(s) required for the propagation of feature annotation.</text>
</comment>
<dbReference type="PANTHER" id="PTHR43229">
    <property type="entry name" value="NODULATION PROTEIN J"/>
    <property type="match status" value="1"/>
</dbReference>
<dbReference type="InterPro" id="IPR013525">
    <property type="entry name" value="ABC2_TM"/>
</dbReference>
<evidence type="ECO:0000256" key="7">
    <source>
        <dbReference type="SAM" id="MobiDB-lite"/>
    </source>
</evidence>
<feature type="transmembrane region" description="Helical" evidence="6">
    <location>
        <begin position="204"/>
        <end position="223"/>
    </location>
</feature>
<dbReference type="EMBL" id="BAAARN010000004">
    <property type="protein sequence ID" value="GAA2738710.1"/>
    <property type="molecule type" value="Genomic_DNA"/>
</dbReference>
<keyword evidence="4 6" id="KW-0472">Membrane</keyword>
<feature type="compositionally biased region" description="Low complexity" evidence="7">
    <location>
        <begin position="7"/>
        <end position="20"/>
    </location>
</feature>
<feature type="region of interest" description="Disordered" evidence="7">
    <location>
        <begin position="1"/>
        <end position="27"/>
    </location>
</feature>
<keyword evidence="6" id="KW-1003">Cell membrane</keyword>
<evidence type="ECO:0000256" key="5">
    <source>
        <dbReference type="ARBA" id="ARBA00023251"/>
    </source>
</evidence>
<evidence type="ECO:0000256" key="4">
    <source>
        <dbReference type="ARBA" id="ARBA00023136"/>
    </source>
</evidence>
<dbReference type="PIRSF" id="PIRSF006648">
    <property type="entry name" value="DrrB"/>
    <property type="match status" value="1"/>
</dbReference>
<evidence type="ECO:0000256" key="3">
    <source>
        <dbReference type="ARBA" id="ARBA00022989"/>
    </source>
</evidence>
<dbReference type="Proteomes" id="UP001501326">
    <property type="component" value="Unassembled WGS sequence"/>
</dbReference>
<evidence type="ECO:0000256" key="2">
    <source>
        <dbReference type="ARBA" id="ARBA00022692"/>
    </source>
</evidence>
<dbReference type="PANTHER" id="PTHR43229:SF2">
    <property type="entry name" value="NODULATION PROTEIN J"/>
    <property type="match status" value="1"/>
</dbReference>
<comment type="caution">
    <text evidence="9">The sequence shown here is derived from an EMBL/GenBank/DDBJ whole genome shotgun (WGS) entry which is preliminary data.</text>
</comment>
<evidence type="ECO:0000256" key="6">
    <source>
        <dbReference type="RuleBase" id="RU361157"/>
    </source>
</evidence>
<gene>
    <name evidence="9" type="ORF">GCM10009867_31290</name>
</gene>
<dbReference type="InterPro" id="IPR047817">
    <property type="entry name" value="ABC2_TM_bact-type"/>
</dbReference>
<keyword evidence="6" id="KW-0813">Transport</keyword>
<name>A0ABP6H9X1_9MICO</name>
<dbReference type="RefSeq" id="WP_344195129.1">
    <property type="nucleotide sequence ID" value="NZ_BAAARN010000004.1"/>
</dbReference>
<dbReference type="InterPro" id="IPR000412">
    <property type="entry name" value="ABC_2_transport"/>
</dbReference>
<keyword evidence="3 6" id="KW-1133">Transmembrane helix</keyword>
<keyword evidence="10" id="KW-1185">Reference proteome</keyword>
<evidence type="ECO:0000259" key="8">
    <source>
        <dbReference type="PROSITE" id="PS51012"/>
    </source>
</evidence>